<organism evidence="2 3">
    <name type="scientific">Halococcus morrhuae DSM 1307</name>
    <dbReference type="NCBI Taxonomy" id="931277"/>
    <lineage>
        <taxon>Archaea</taxon>
        <taxon>Methanobacteriati</taxon>
        <taxon>Methanobacteriota</taxon>
        <taxon>Stenosarchaea group</taxon>
        <taxon>Halobacteria</taxon>
        <taxon>Halobacteriales</taxon>
        <taxon>Halococcaceae</taxon>
        <taxon>Halococcus</taxon>
    </lineage>
</organism>
<dbReference type="SUPFAM" id="SSF53686">
    <property type="entry name" value="Tryptophan synthase beta subunit-like PLP-dependent enzymes"/>
    <property type="match status" value="1"/>
</dbReference>
<dbReference type="InterPro" id="IPR050214">
    <property type="entry name" value="Cys_Synth/Cystath_Beta-Synth"/>
</dbReference>
<dbReference type="Proteomes" id="UP000011568">
    <property type="component" value="Unassembled WGS sequence"/>
</dbReference>
<dbReference type="AlphaFoldDB" id="M0MMF6"/>
<dbReference type="PANTHER" id="PTHR10314">
    <property type="entry name" value="CYSTATHIONINE BETA-SYNTHASE"/>
    <property type="match status" value="1"/>
</dbReference>
<dbReference type="CDD" id="cd01561">
    <property type="entry name" value="CBS_like"/>
    <property type="match status" value="1"/>
</dbReference>
<dbReference type="RefSeq" id="WP_004052598.1">
    <property type="nucleotide sequence ID" value="NZ_AOMC01000085.1"/>
</dbReference>
<evidence type="ECO:0000313" key="2">
    <source>
        <dbReference type="EMBL" id="EMA46856.1"/>
    </source>
</evidence>
<dbReference type="Gene3D" id="3.40.50.1100">
    <property type="match status" value="2"/>
</dbReference>
<dbReference type="eggNOG" id="arCOG01430">
    <property type="taxonomic scope" value="Archaea"/>
</dbReference>
<dbReference type="InterPro" id="IPR001926">
    <property type="entry name" value="TrpB-like_PALP"/>
</dbReference>
<dbReference type="Pfam" id="PF00291">
    <property type="entry name" value="PALP"/>
    <property type="match status" value="1"/>
</dbReference>
<evidence type="ECO:0000259" key="1">
    <source>
        <dbReference type="Pfam" id="PF00291"/>
    </source>
</evidence>
<name>M0MMF6_HALMO</name>
<accession>M0MMF6</accession>
<feature type="domain" description="Tryptophan synthase beta chain-like PALP" evidence="1">
    <location>
        <begin position="13"/>
        <end position="299"/>
    </location>
</feature>
<protein>
    <submittedName>
        <fullName evidence="2">Cysteine synthase</fullName>
    </submittedName>
</protein>
<keyword evidence="3" id="KW-1185">Reference proteome</keyword>
<sequence>MTTNSNYGNTLAAIGDTPMVELPSVRPDGGASIHVKWEGANPTGSLKDRMALAMIEEARERGDLQPGEPVVEFTGGSTGSSLAFVCAVLDHPLHIVTADCVAEEKIASMQALGAQLDILETPNGTSYDGLFEDLRAEAETVQSKTGAYFTDQFNNPDQLNGYESFGQEILDQRSTVDEFVMIVGSGGCAMGTSRALRNRGAEVTVTAVEPEESPVITEGTTGAHSVQGTAIVGSPPLVEQELYDRVCTLPTEEGIECVQQLAEDDGFLVGTSTGMNVAAARQVAANRDSDETVVTVACDTGLKYLSDGLYEGLVGTEFCLS</sequence>
<dbReference type="EMBL" id="AOMC01000085">
    <property type="protein sequence ID" value="EMA46856.1"/>
    <property type="molecule type" value="Genomic_DNA"/>
</dbReference>
<dbReference type="STRING" id="931277.C448_05673"/>
<reference evidence="2 3" key="1">
    <citation type="journal article" date="2014" name="PLoS Genet.">
        <title>Phylogenetically driven sequencing of extremely halophilic archaea reveals strategies for static and dynamic osmo-response.</title>
        <authorList>
            <person name="Becker E.A."/>
            <person name="Seitzer P.M."/>
            <person name="Tritt A."/>
            <person name="Larsen D."/>
            <person name="Krusor M."/>
            <person name="Yao A.I."/>
            <person name="Wu D."/>
            <person name="Madern D."/>
            <person name="Eisen J.A."/>
            <person name="Darling A.E."/>
            <person name="Facciotti M.T."/>
        </authorList>
    </citation>
    <scope>NUCLEOTIDE SEQUENCE [LARGE SCALE GENOMIC DNA]</scope>
    <source>
        <strain evidence="2 3">DSM 1307</strain>
    </source>
</reference>
<comment type="caution">
    <text evidence="2">The sequence shown here is derived from an EMBL/GenBank/DDBJ whole genome shotgun (WGS) entry which is preliminary data.</text>
</comment>
<dbReference type="InterPro" id="IPR036052">
    <property type="entry name" value="TrpB-like_PALP_sf"/>
</dbReference>
<evidence type="ECO:0000313" key="3">
    <source>
        <dbReference type="Proteomes" id="UP000011568"/>
    </source>
</evidence>
<proteinExistence type="predicted"/>
<dbReference type="PATRIC" id="fig|931277.6.peg.1108"/>
<gene>
    <name evidence="2" type="ORF">C448_05673</name>
</gene>